<dbReference type="HOGENOM" id="CLU_073720_1_0_7"/>
<reference evidence="1 2" key="1">
    <citation type="journal article" date="2010" name="Stand. Genomic Sci.">
        <title>Complete genome sequence of Haliangium ochraceum type strain (SMP-2).</title>
        <authorList>
            <consortium name="US DOE Joint Genome Institute (JGI-PGF)"/>
            <person name="Ivanova N."/>
            <person name="Daum C."/>
            <person name="Lang E."/>
            <person name="Abt B."/>
            <person name="Kopitz M."/>
            <person name="Saunders E."/>
            <person name="Lapidus A."/>
            <person name="Lucas S."/>
            <person name="Glavina Del Rio T."/>
            <person name="Nolan M."/>
            <person name="Tice H."/>
            <person name="Copeland A."/>
            <person name="Cheng J.F."/>
            <person name="Chen F."/>
            <person name="Bruce D."/>
            <person name="Goodwin L."/>
            <person name="Pitluck S."/>
            <person name="Mavromatis K."/>
            <person name="Pati A."/>
            <person name="Mikhailova N."/>
            <person name="Chen A."/>
            <person name="Palaniappan K."/>
            <person name="Land M."/>
            <person name="Hauser L."/>
            <person name="Chang Y.J."/>
            <person name="Jeffries C.D."/>
            <person name="Detter J.C."/>
            <person name="Brettin T."/>
            <person name="Rohde M."/>
            <person name="Goker M."/>
            <person name="Bristow J."/>
            <person name="Markowitz V."/>
            <person name="Eisen J.A."/>
            <person name="Hugenholtz P."/>
            <person name="Kyrpides N.C."/>
            <person name="Klenk H.P."/>
        </authorList>
    </citation>
    <scope>NUCLEOTIDE SEQUENCE [LARGE SCALE GENOMIC DNA]</scope>
    <source>
        <strain evidence="2">DSM 14365 / CIP 107738 / JCM 11303 / AJ 13395 / SMP-2</strain>
    </source>
</reference>
<dbReference type="OrthoDB" id="6195205at2"/>
<dbReference type="Proteomes" id="UP000001880">
    <property type="component" value="Chromosome"/>
</dbReference>
<dbReference type="STRING" id="502025.Hoch_1975"/>
<dbReference type="RefSeq" id="WP_012827129.1">
    <property type="nucleotide sequence ID" value="NC_013440.1"/>
</dbReference>
<gene>
    <name evidence="1" type="ordered locus">Hoch_1975</name>
</gene>
<evidence type="ECO:0000313" key="2">
    <source>
        <dbReference type="Proteomes" id="UP000001880"/>
    </source>
</evidence>
<sequence length="244" mass="26305">MSQPSRVLFETLASACAARGLDLACALPARAYNDAVAAAYHLPDFGRPDALAVVVGNTRALWPTLRRALRADPILGASPHPVDDFCAGALHAALAKLPAPPRHELRLASDLPPRRVAMQRLADIAGMAPLSPSYLNIHPEFGPWIALRGVVVFDLDAGDAPSPSPSPPAPSACERGCEAPCMPALQHALAQSRAEVTGIVDVAADWESWLAIRDACPIGRAHRYDDEQIRYHYTKDRRWLPHGD</sequence>
<dbReference type="KEGG" id="hoh:Hoch_1975"/>
<name>D0LFR9_HALO1</name>
<evidence type="ECO:0000313" key="1">
    <source>
        <dbReference type="EMBL" id="ACY14521.1"/>
    </source>
</evidence>
<organism evidence="1 2">
    <name type="scientific">Haliangium ochraceum (strain DSM 14365 / JCM 11303 / SMP-2)</name>
    <dbReference type="NCBI Taxonomy" id="502025"/>
    <lineage>
        <taxon>Bacteria</taxon>
        <taxon>Pseudomonadati</taxon>
        <taxon>Myxococcota</taxon>
        <taxon>Polyangia</taxon>
        <taxon>Haliangiales</taxon>
        <taxon>Kofleriaceae</taxon>
        <taxon>Haliangium</taxon>
    </lineage>
</organism>
<keyword evidence="2" id="KW-1185">Reference proteome</keyword>
<dbReference type="eggNOG" id="COG1600">
    <property type="taxonomic scope" value="Bacteria"/>
</dbReference>
<dbReference type="AlphaFoldDB" id="D0LFR9"/>
<proteinExistence type="predicted"/>
<accession>D0LFR9</accession>
<dbReference type="EMBL" id="CP001804">
    <property type="protein sequence ID" value="ACY14521.1"/>
    <property type="molecule type" value="Genomic_DNA"/>
</dbReference>
<protein>
    <submittedName>
        <fullName evidence="1">Uncharacterized protein</fullName>
    </submittedName>
</protein>